<name>A0A1H8L3Z0_9RHOB</name>
<dbReference type="PANTHER" id="PTHR36512:SF3">
    <property type="entry name" value="BLR5678 PROTEIN"/>
    <property type="match status" value="1"/>
</dbReference>
<dbReference type="GO" id="GO:0004177">
    <property type="term" value="F:aminopeptidase activity"/>
    <property type="evidence" value="ECO:0007669"/>
    <property type="project" value="UniProtKB-KW"/>
</dbReference>
<dbReference type="SUPFAM" id="SSF56266">
    <property type="entry name" value="DmpA/ArgJ-like"/>
    <property type="match status" value="1"/>
</dbReference>
<dbReference type="Proteomes" id="UP000198761">
    <property type="component" value="Unassembled WGS sequence"/>
</dbReference>
<keyword evidence="3" id="KW-1185">Reference proteome</keyword>
<dbReference type="RefSeq" id="WP_091303058.1">
    <property type="nucleotide sequence ID" value="NZ_FOCE01000010.1"/>
</dbReference>
<keyword evidence="2" id="KW-0031">Aminopeptidase</keyword>
<keyword evidence="2" id="KW-0645">Protease</keyword>
<dbReference type="OrthoDB" id="9808347at2"/>
<evidence type="ECO:0000313" key="3">
    <source>
        <dbReference type="Proteomes" id="UP000198761"/>
    </source>
</evidence>
<dbReference type="STRING" id="933059.SAMN04488103_11087"/>
<dbReference type="InterPro" id="IPR016117">
    <property type="entry name" value="ArgJ-like_dom_sf"/>
</dbReference>
<keyword evidence="2" id="KW-0378">Hydrolase</keyword>
<evidence type="ECO:0000256" key="1">
    <source>
        <dbReference type="ARBA" id="ARBA00007068"/>
    </source>
</evidence>
<accession>A0A1H8L3Z0</accession>
<dbReference type="InterPro" id="IPR005321">
    <property type="entry name" value="Peptidase_S58_DmpA"/>
</dbReference>
<protein>
    <submittedName>
        <fullName evidence="2">D-aminopeptidase</fullName>
    </submittedName>
</protein>
<comment type="similarity">
    <text evidence="1">Belongs to the peptidase S58 family.</text>
</comment>
<evidence type="ECO:0000313" key="2">
    <source>
        <dbReference type="EMBL" id="SEN99556.1"/>
    </source>
</evidence>
<dbReference type="Gene3D" id="3.60.70.12">
    <property type="entry name" value="L-amino peptidase D-ALA esterase/amidase"/>
    <property type="match status" value="1"/>
</dbReference>
<reference evidence="2 3" key="1">
    <citation type="submission" date="2016-10" db="EMBL/GenBank/DDBJ databases">
        <authorList>
            <person name="de Groot N.N."/>
        </authorList>
    </citation>
    <scope>NUCLEOTIDE SEQUENCE [LARGE SCALE GENOMIC DNA]</scope>
    <source>
        <strain evidence="2 3">DSM 3857</strain>
    </source>
</reference>
<sequence length="333" mass="34154">MRPGVRNLITDVAGLRVGHAEDARLRSGCTVLLGDVPFTAAVSVMGGAPGTRETDLLAPDRLVQQVDALVLSGGSAFGLDAASGVADGLRALGRGFAVGPQRVPIVPGAILFDLLNGGEKDWEENPYKPLGQQALQAAAVDFRLGTAGAGYGAATGWLKGGLGSVSCVLDSGITVGALVAVNALGSVTVGDGPEFWAAPWELAGEFGGLGLPRTFPAGAEVLPTKRQGEATTIAIVATDARLTQAEAQRVAVAAHDGMARAIVPSHTLFDGDLVFAAATGARDMAEPLRDLYQIGHAAACCLARAIARGVYTAQTLPGDLQPSWAARFARQRR</sequence>
<dbReference type="AlphaFoldDB" id="A0A1H8L3Z0"/>
<dbReference type="Pfam" id="PF03576">
    <property type="entry name" value="Peptidase_S58"/>
    <property type="match status" value="1"/>
</dbReference>
<dbReference type="EMBL" id="FOCE01000010">
    <property type="protein sequence ID" value="SEN99556.1"/>
    <property type="molecule type" value="Genomic_DNA"/>
</dbReference>
<proteinExistence type="inferred from homology"/>
<dbReference type="PANTHER" id="PTHR36512">
    <property type="entry name" value="D-AMINOPEPTIDASE"/>
    <property type="match status" value="1"/>
</dbReference>
<organism evidence="2 3">
    <name type="scientific">Gemmobacter aquatilis</name>
    <dbReference type="NCBI Taxonomy" id="933059"/>
    <lineage>
        <taxon>Bacteria</taxon>
        <taxon>Pseudomonadati</taxon>
        <taxon>Pseudomonadota</taxon>
        <taxon>Alphaproteobacteria</taxon>
        <taxon>Rhodobacterales</taxon>
        <taxon>Paracoccaceae</taxon>
        <taxon>Gemmobacter</taxon>
    </lineage>
</organism>
<gene>
    <name evidence="2" type="ORF">SAMN04488103_11087</name>
</gene>
<dbReference type="CDD" id="cd02252">
    <property type="entry name" value="nylC_like"/>
    <property type="match status" value="1"/>
</dbReference>